<evidence type="ECO:0008006" key="2">
    <source>
        <dbReference type="Google" id="ProtNLM"/>
    </source>
</evidence>
<dbReference type="EMBL" id="LAZR01011897">
    <property type="protein sequence ID" value="KKM54859.1"/>
    <property type="molecule type" value="Genomic_DNA"/>
</dbReference>
<sequence>VCEEVARTERKLMDWLRRAGGGTNRRPLLKRDIEDAQRNTLSAHEAARWIGVSYTTYKKYAKLYGLHEQHLNPGGKGIPKPHVEGKRFPLSDILEGKHPSYNVHKLKERLIKTAYLDEQCSQCGFDERRILDYKKPLMLVFKDGNSTNHKLDNMYLLCFNCAFLTVGNLNNINPYKIKRLSEVKDETALKGDDTVMGLSDDELNEVIAEAREELNVDSEGDKTKTS</sequence>
<comment type="caution">
    <text evidence="1">The sequence shown here is derived from an EMBL/GenBank/DDBJ whole genome shotgun (WGS) entry which is preliminary data.</text>
</comment>
<evidence type="ECO:0000313" key="1">
    <source>
        <dbReference type="EMBL" id="KKM54859.1"/>
    </source>
</evidence>
<organism evidence="1">
    <name type="scientific">marine sediment metagenome</name>
    <dbReference type="NCBI Taxonomy" id="412755"/>
    <lineage>
        <taxon>unclassified sequences</taxon>
        <taxon>metagenomes</taxon>
        <taxon>ecological metagenomes</taxon>
    </lineage>
</organism>
<gene>
    <name evidence="1" type="ORF">LCGC14_1553130</name>
</gene>
<proteinExistence type="predicted"/>
<accession>A0A0F9L5V2</accession>
<reference evidence="1" key="1">
    <citation type="journal article" date="2015" name="Nature">
        <title>Complex archaea that bridge the gap between prokaryotes and eukaryotes.</title>
        <authorList>
            <person name="Spang A."/>
            <person name="Saw J.H."/>
            <person name="Jorgensen S.L."/>
            <person name="Zaremba-Niedzwiedzka K."/>
            <person name="Martijn J."/>
            <person name="Lind A.E."/>
            <person name="van Eijk R."/>
            <person name="Schleper C."/>
            <person name="Guy L."/>
            <person name="Ettema T.J."/>
        </authorList>
    </citation>
    <scope>NUCLEOTIDE SEQUENCE</scope>
</reference>
<dbReference type="AlphaFoldDB" id="A0A0F9L5V2"/>
<feature type="non-terminal residue" evidence="1">
    <location>
        <position position="1"/>
    </location>
</feature>
<name>A0A0F9L5V2_9ZZZZ</name>
<protein>
    <recommendedName>
        <fullName evidence="2">HNH nuclease domain-containing protein</fullName>
    </recommendedName>
</protein>